<feature type="transmembrane region" description="Helical" evidence="1">
    <location>
        <begin position="229"/>
        <end position="252"/>
    </location>
</feature>
<dbReference type="EMBL" id="VZUB01015984">
    <property type="protein sequence ID" value="NXU76929.1"/>
    <property type="molecule type" value="Genomic_DNA"/>
</dbReference>
<dbReference type="InterPro" id="IPR013783">
    <property type="entry name" value="Ig-like_fold"/>
</dbReference>
<evidence type="ECO:0000313" key="3">
    <source>
        <dbReference type="EMBL" id="NXU76929.1"/>
    </source>
</evidence>
<protein>
    <submittedName>
        <fullName evidence="3">IGSF5 protein</fullName>
    </submittedName>
</protein>
<keyword evidence="1" id="KW-1133">Transmembrane helix</keyword>
<dbReference type="PANTHER" id="PTHR44991:SF1">
    <property type="entry name" value="IMMUNOGLOBULIN SUPERFAMILY MEMBER 5"/>
    <property type="match status" value="1"/>
</dbReference>
<dbReference type="InterPro" id="IPR003599">
    <property type="entry name" value="Ig_sub"/>
</dbReference>
<evidence type="ECO:0000256" key="1">
    <source>
        <dbReference type="SAM" id="Phobius"/>
    </source>
</evidence>
<dbReference type="PROSITE" id="PS50835">
    <property type="entry name" value="IG_LIKE"/>
    <property type="match status" value="2"/>
</dbReference>
<organism evidence="3 4">
    <name type="scientific">Oreotrochilus melanogaster</name>
    <dbReference type="NCBI Taxonomy" id="689266"/>
    <lineage>
        <taxon>Eukaryota</taxon>
        <taxon>Metazoa</taxon>
        <taxon>Chordata</taxon>
        <taxon>Craniata</taxon>
        <taxon>Vertebrata</taxon>
        <taxon>Euteleostomi</taxon>
        <taxon>Archelosauria</taxon>
        <taxon>Archosauria</taxon>
        <taxon>Dinosauria</taxon>
        <taxon>Saurischia</taxon>
        <taxon>Theropoda</taxon>
        <taxon>Coelurosauria</taxon>
        <taxon>Aves</taxon>
        <taxon>Neognathae</taxon>
        <taxon>Neoaves</taxon>
        <taxon>Strisores</taxon>
        <taxon>Apodiformes</taxon>
        <taxon>Trochilidae</taxon>
        <taxon>Oreotrochilus</taxon>
    </lineage>
</organism>
<feature type="domain" description="Ig-like" evidence="2">
    <location>
        <begin position="6"/>
        <end position="101"/>
    </location>
</feature>
<dbReference type="SUPFAM" id="SSF48726">
    <property type="entry name" value="Immunoglobulin"/>
    <property type="match status" value="2"/>
</dbReference>
<dbReference type="Gene3D" id="2.60.40.10">
    <property type="entry name" value="Immunoglobulins"/>
    <property type="match status" value="2"/>
</dbReference>
<dbReference type="InterPro" id="IPR007110">
    <property type="entry name" value="Ig-like_dom"/>
</dbReference>
<feature type="non-terminal residue" evidence="3">
    <location>
        <position position="1"/>
    </location>
</feature>
<gene>
    <name evidence="3" type="primary">Igsf5</name>
    <name evidence="3" type="ORF">OREMEL_R08272</name>
</gene>
<dbReference type="Proteomes" id="UP000579904">
    <property type="component" value="Unassembled WGS sequence"/>
</dbReference>
<comment type="caution">
    <text evidence="3">The sequence shown here is derived from an EMBL/GenBank/DDBJ whole genome shotgun (WGS) entry which is preliminary data.</text>
</comment>
<dbReference type="GO" id="GO:0009986">
    <property type="term" value="C:cell surface"/>
    <property type="evidence" value="ECO:0007669"/>
    <property type="project" value="TreeGrafter"/>
</dbReference>
<sequence>VYFFLPDLGFCYSITDGPINATVLAGSEAHFNCTVSLDWRIIIWLSNGIPVLTVINSQGPVETSDRFTSQNYTNSNAFTSELIIHDTQLSDSGKIECSIQQPGESRFAFLSVQVNGSLFITNSTLTVKENKTIDIVCEALGWAPAPNITWMTNDSFIDKSWYVTQHSQGSNDLHNALSILTLTPTDTEILTCLAVIEALPNPQNASVTVIFVNPATENEYSEDSGSTRVIVLAVVLSVLGIILLIIIIVVVVRCCCLKKE</sequence>
<dbReference type="SMART" id="SM00409">
    <property type="entry name" value="IG"/>
    <property type="match status" value="2"/>
</dbReference>
<dbReference type="InterPro" id="IPR036179">
    <property type="entry name" value="Ig-like_dom_sf"/>
</dbReference>
<proteinExistence type="predicted"/>
<dbReference type="FunFam" id="2.60.40.10:FF:001503">
    <property type="entry name" value="Immunoglobulin superfamily member 5"/>
    <property type="match status" value="1"/>
</dbReference>
<keyword evidence="1" id="KW-0812">Transmembrane</keyword>
<dbReference type="AlphaFoldDB" id="A0A7L3NDD8"/>
<keyword evidence="1" id="KW-0472">Membrane</keyword>
<dbReference type="GO" id="GO:0098609">
    <property type="term" value="P:cell-cell adhesion"/>
    <property type="evidence" value="ECO:0007669"/>
    <property type="project" value="TreeGrafter"/>
</dbReference>
<dbReference type="InterPro" id="IPR013098">
    <property type="entry name" value="Ig_I-set"/>
</dbReference>
<evidence type="ECO:0000313" key="4">
    <source>
        <dbReference type="Proteomes" id="UP000579904"/>
    </source>
</evidence>
<dbReference type="PANTHER" id="PTHR44991">
    <property type="entry name" value="IMMUNOGLOBULIN SUPERFAMILY MEMBER 5"/>
    <property type="match status" value="1"/>
</dbReference>
<reference evidence="3 4" key="1">
    <citation type="submission" date="2019-09" db="EMBL/GenBank/DDBJ databases">
        <title>Bird 10,000 Genomes (B10K) Project - Family phase.</title>
        <authorList>
            <person name="Zhang G."/>
        </authorList>
    </citation>
    <scope>NUCLEOTIDE SEQUENCE [LARGE SCALE GENOMIC DNA]</scope>
    <source>
        <strain evidence="3">OUT-0002</strain>
    </source>
</reference>
<dbReference type="Pfam" id="PF07679">
    <property type="entry name" value="I-set"/>
    <property type="match status" value="1"/>
</dbReference>
<keyword evidence="4" id="KW-1185">Reference proteome</keyword>
<feature type="non-terminal residue" evidence="3">
    <location>
        <position position="260"/>
    </location>
</feature>
<name>A0A7L3NDD8_9AVES</name>
<feature type="domain" description="Ig-like" evidence="2">
    <location>
        <begin position="102"/>
        <end position="208"/>
    </location>
</feature>
<accession>A0A7L3NDD8</accession>
<dbReference type="OrthoDB" id="8822248at2759"/>
<evidence type="ECO:0000259" key="2">
    <source>
        <dbReference type="PROSITE" id="PS50835"/>
    </source>
</evidence>
<dbReference type="GO" id="GO:0005923">
    <property type="term" value="C:bicellular tight junction"/>
    <property type="evidence" value="ECO:0007669"/>
    <property type="project" value="TreeGrafter"/>
</dbReference>